<dbReference type="Gene3D" id="1.10.510.10">
    <property type="entry name" value="Transferase(Phosphotransferase) domain 1"/>
    <property type="match status" value="1"/>
</dbReference>
<dbReference type="EMBL" id="MU005574">
    <property type="protein sequence ID" value="KAF2688224.1"/>
    <property type="molecule type" value="Genomic_DNA"/>
</dbReference>
<dbReference type="Proteomes" id="UP000799291">
    <property type="component" value="Unassembled WGS sequence"/>
</dbReference>
<organism evidence="4 5">
    <name type="scientific">Lentithecium fluviatile CBS 122367</name>
    <dbReference type="NCBI Taxonomy" id="1168545"/>
    <lineage>
        <taxon>Eukaryota</taxon>
        <taxon>Fungi</taxon>
        <taxon>Dikarya</taxon>
        <taxon>Ascomycota</taxon>
        <taxon>Pezizomycotina</taxon>
        <taxon>Dothideomycetes</taxon>
        <taxon>Pleosporomycetidae</taxon>
        <taxon>Pleosporales</taxon>
        <taxon>Massarineae</taxon>
        <taxon>Lentitheciaceae</taxon>
        <taxon>Lentithecium</taxon>
    </lineage>
</organism>
<dbReference type="GO" id="GO:0004674">
    <property type="term" value="F:protein serine/threonine kinase activity"/>
    <property type="evidence" value="ECO:0007669"/>
    <property type="project" value="TreeGrafter"/>
</dbReference>
<evidence type="ECO:0000256" key="2">
    <source>
        <dbReference type="SAM" id="MobiDB-lite"/>
    </source>
</evidence>
<dbReference type="InterPro" id="IPR011009">
    <property type="entry name" value="Kinase-like_dom_sf"/>
</dbReference>
<dbReference type="Pfam" id="PF00069">
    <property type="entry name" value="Pkinase"/>
    <property type="match status" value="1"/>
</dbReference>
<dbReference type="SUPFAM" id="SSF56112">
    <property type="entry name" value="Protein kinase-like (PK-like)"/>
    <property type="match status" value="1"/>
</dbReference>
<keyword evidence="1" id="KW-0677">Repeat</keyword>
<reference evidence="4" key="1">
    <citation type="journal article" date="2020" name="Stud. Mycol.">
        <title>101 Dothideomycetes genomes: a test case for predicting lifestyles and emergence of pathogens.</title>
        <authorList>
            <person name="Haridas S."/>
            <person name="Albert R."/>
            <person name="Binder M."/>
            <person name="Bloem J."/>
            <person name="Labutti K."/>
            <person name="Salamov A."/>
            <person name="Andreopoulos B."/>
            <person name="Baker S."/>
            <person name="Barry K."/>
            <person name="Bills G."/>
            <person name="Bluhm B."/>
            <person name="Cannon C."/>
            <person name="Castanera R."/>
            <person name="Culley D."/>
            <person name="Daum C."/>
            <person name="Ezra D."/>
            <person name="Gonzalez J."/>
            <person name="Henrissat B."/>
            <person name="Kuo A."/>
            <person name="Liang C."/>
            <person name="Lipzen A."/>
            <person name="Lutzoni F."/>
            <person name="Magnuson J."/>
            <person name="Mondo S."/>
            <person name="Nolan M."/>
            <person name="Ohm R."/>
            <person name="Pangilinan J."/>
            <person name="Park H.-J."/>
            <person name="Ramirez L."/>
            <person name="Alfaro M."/>
            <person name="Sun H."/>
            <person name="Tritt A."/>
            <person name="Yoshinaga Y."/>
            <person name="Zwiers L.-H."/>
            <person name="Turgeon B."/>
            <person name="Goodwin S."/>
            <person name="Spatafora J."/>
            <person name="Crous P."/>
            <person name="Grigoriev I."/>
        </authorList>
    </citation>
    <scope>NUCLEOTIDE SEQUENCE</scope>
    <source>
        <strain evidence="4">CBS 122367</strain>
    </source>
</reference>
<dbReference type="SMART" id="SM00220">
    <property type="entry name" value="S_TKc"/>
    <property type="match status" value="1"/>
</dbReference>
<accession>A0A6G1JCC9</accession>
<dbReference type="InterPro" id="IPR000719">
    <property type="entry name" value="Prot_kinase_dom"/>
</dbReference>
<dbReference type="InterPro" id="IPR056884">
    <property type="entry name" value="NPHP3-like_N"/>
</dbReference>
<evidence type="ECO:0000313" key="4">
    <source>
        <dbReference type="EMBL" id="KAF2688224.1"/>
    </source>
</evidence>
<feature type="region of interest" description="Disordered" evidence="2">
    <location>
        <begin position="483"/>
        <end position="502"/>
    </location>
</feature>
<feature type="domain" description="Protein kinase" evidence="3">
    <location>
        <begin position="76"/>
        <end position="496"/>
    </location>
</feature>
<dbReference type="PANTHER" id="PTHR24359:SF1">
    <property type="entry name" value="INHIBITOR OF NUCLEAR FACTOR KAPPA-B KINASE EPSILON SUBUNIT HOMOLOG 1-RELATED"/>
    <property type="match status" value="1"/>
</dbReference>
<protein>
    <recommendedName>
        <fullName evidence="3">Protein kinase domain-containing protein</fullName>
    </recommendedName>
</protein>
<evidence type="ECO:0000259" key="3">
    <source>
        <dbReference type="PROSITE" id="PS50011"/>
    </source>
</evidence>
<keyword evidence="5" id="KW-1185">Reference proteome</keyword>
<evidence type="ECO:0000256" key="1">
    <source>
        <dbReference type="ARBA" id="ARBA00022737"/>
    </source>
</evidence>
<feature type="compositionally biased region" description="Polar residues" evidence="2">
    <location>
        <begin position="483"/>
        <end position="497"/>
    </location>
</feature>
<name>A0A6G1JCC9_9PLEO</name>
<dbReference type="GO" id="GO:0005524">
    <property type="term" value="F:ATP binding"/>
    <property type="evidence" value="ECO:0007669"/>
    <property type="project" value="InterPro"/>
</dbReference>
<evidence type="ECO:0000313" key="5">
    <source>
        <dbReference type="Proteomes" id="UP000799291"/>
    </source>
</evidence>
<gene>
    <name evidence="4" type="ORF">K458DRAFT_176815</name>
</gene>
<feature type="region of interest" description="Disordered" evidence="2">
    <location>
        <begin position="538"/>
        <end position="559"/>
    </location>
</feature>
<feature type="compositionally biased region" description="Polar residues" evidence="2">
    <location>
        <begin position="545"/>
        <end position="559"/>
    </location>
</feature>
<dbReference type="AlphaFoldDB" id="A0A6G1JCC9"/>
<proteinExistence type="predicted"/>
<dbReference type="Pfam" id="PF24883">
    <property type="entry name" value="NPHP3_N"/>
    <property type="match status" value="1"/>
</dbReference>
<sequence>MSSMVEVKVKSFAKFFFEKSRSADSGLGIDSCLRSLSRQLSWDRATASIEPVAERMYNEFQEAPAVDSFLTSEECLQLLKGLISGKEAYIMIDSIDECDDARTLLAKLKELKLHLDRPGPRRVDLHLMLCGRTSLPVSDCFETCPQIATGSSLSLSDQKFFVDQAAYFANEKRAFGALRSNKGMIQCLGSFQLLETRSVQDPDRSSSQDPVKQMNILLEYGRFDLMSLFQVRLPPVNSPEIERFWRALVEIVDALKRIHSFKTLDDQYHGWHNDIKPENIIVVNECYKLADPGFAEFQKRLQENLSPFPKIIAEGGTITYAAPERYARARNRPVEVTQSVDLWSIGCVFSIAATWIVLGYQGVCQFQEVRRGAIKDIIKSQARRHPEQQIDEGDFFHDGRDLLPVVKQWHKYLHTSLRQTDHVTGAILDFTETNLLIAGRKMSTNDLYNGLQKLLDKCKKDPLPNDLKDLWERLLDLDENAQSVPHQAQELQDSTTGRPAHNQAHLSKVGHLGVHNHLLKTASRAESISKFSSSKSLNGSLHSSQFPNIAHNNAEYGSS</sequence>
<dbReference type="OrthoDB" id="9992527at2759"/>
<dbReference type="PROSITE" id="PS50011">
    <property type="entry name" value="PROTEIN_KINASE_DOM"/>
    <property type="match status" value="1"/>
</dbReference>
<dbReference type="PANTHER" id="PTHR24359">
    <property type="entry name" value="SERINE/THREONINE-PROTEIN KINASE SBK1"/>
    <property type="match status" value="1"/>
</dbReference>